<evidence type="ECO:0000313" key="4">
    <source>
        <dbReference type="EnsemblMetazoa" id="CapteP151197"/>
    </source>
</evidence>
<dbReference type="Pfam" id="PF08240">
    <property type="entry name" value="ADH_N"/>
    <property type="match status" value="1"/>
</dbReference>
<dbReference type="EMBL" id="KB310159">
    <property type="protein sequence ID" value="ELT92331.1"/>
    <property type="molecule type" value="Genomic_DNA"/>
</dbReference>
<protein>
    <recommendedName>
        <fullName evidence="2">Enoyl reductase (ER) domain-containing protein</fullName>
    </recommendedName>
</protein>
<reference evidence="5" key="1">
    <citation type="submission" date="2012-12" db="EMBL/GenBank/DDBJ databases">
        <authorList>
            <person name="Hellsten U."/>
            <person name="Grimwood J."/>
            <person name="Chapman J.A."/>
            <person name="Shapiro H."/>
            <person name="Aerts A."/>
            <person name="Otillar R.P."/>
            <person name="Terry A.Y."/>
            <person name="Boore J.L."/>
            <person name="Simakov O."/>
            <person name="Marletaz F."/>
            <person name="Cho S.-J."/>
            <person name="Edsinger-Gonzales E."/>
            <person name="Havlak P."/>
            <person name="Kuo D.-H."/>
            <person name="Larsson T."/>
            <person name="Lv J."/>
            <person name="Arendt D."/>
            <person name="Savage R."/>
            <person name="Osoegawa K."/>
            <person name="de Jong P."/>
            <person name="Lindberg D.R."/>
            <person name="Seaver E.C."/>
            <person name="Weisblat D.A."/>
            <person name="Putnam N.H."/>
            <person name="Grigoriev I.V."/>
            <person name="Rokhsar D.S."/>
        </authorList>
    </citation>
    <scope>NUCLEOTIDE SEQUENCE</scope>
    <source>
        <strain evidence="5">I ESC-2004</strain>
    </source>
</reference>
<evidence type="ECO:0000313" key="5">
    <source>
        <dbReference type="Proteomes" id="UP000014760"/>
    </source>
</evidence>
<sequence>MNAIQVSKFGGPEVLQLTKAAPVPKPGPGQVLVQVKAAGVNPVDTYIRDGQRGGQLPYIPGKDGAGIVAELGSNVTRAKPGDRVYFFLSSSGTYAEYCLVDEKCLAPLKEQLSFSQGAAIGVPYYTAYRALVHKANVKPGDTVLIHGASGAVGLACCQIGRQLGCNIFGTAGTKEGMALAKANGAKMVFNHKDTDYMEKITKASGEVGVSAVIEMLANLNLAKDCELLRPCGKVVIVGSRGSLDFNPRLTMGKELTIIGLMVLNASTVELEETVAFLGAGQEAGWLTPVVDKEFALEKAAESHREVISHAGGSQGKIVLCVEPAEGLNSVPL</sequence>
<gene>
    <name evidence="3" type="ORF">CAPTEDRAFT_151197</name>
</gene>
<keyword evidence="5" id="KW-1185">Reference proteome</keyword>
<dbReference type="InterPro" id="IPR036291">
    <property type="entry name" value="NAD(P)-bd_dom_sf"/>
</dbReference>
<dbReference type="AlphaFoldDB" id="R7TLC1"/>
<organism evidence="3">
    <name type="scientific">Capitella teleta</name>
    <name type="common">Polychaete worm</name>
    <dbReference type="NCBI Taxonomy" id="283909"/>
    <lineage>
        <taxon>Eukaryota</taxon>
        <taxon>Metazoa</taxon>
        <taxon>Spiralia</taxon>
        <taxon>Lophotrochozoa</taxon>
        <taxon>Annelida</taxon>
        <taxon>Polychaeta</taxon>
        <taxon>Sedentaria</taxon>
        <taxon>Scolecida</taxon>
        <taxon>Capitellidae</taxon>
        <taxon>Capitella</taxon>
    </lineage>
</organism>
<dbReference type="STRING" id="283909.R7TLC1"/>
<dbReference type="PANTHER" id="PTHR44154:SF1">
    <property type="entry name" value="QUINONE OXIDOREDUCTASE"/>
    <property type="match status" value="1"/>
</dbReference>
<dbReference type="Proteomes" id="UP000014760">
    <property type="component" value="Unassembled WGS sequence"/>
</dbReference>
<dbReference type="EMBL" id="AMQN01002822">
    <property type="status" value="NOT_ANNOTATED_CDS"/>
    <property type="molecule type" value="Genomic_DNA"/>
</dbReference>
<dbReference type="GO" id="GO:0005829">
    <property type="term" value="C:cytosol"/>
    <property type="evidence" value="ECO:0007669"/>
    <property type="project" value="TreeGrafter"/>
</dbReference>
<dbReference type="GO" id="GO:0003730">
    <property type="term" value="F:mRNA 3'-UTR binding"/>
    <property type="evidence" value="ECO:0007669"/>
    <property type="project" value="TreeGrafter"/>
</dbReference>
<reference evidence="3 5" key="2">
    <citation type="journal article" date="2013" name="Nature">
        <title>Insights into bilaterian evolution from three spiralian genomes.</title>
        <authorList>
            <person name="Simakov O."/>
            <person name="Marletaz F."/>
            <person name="Cho S.J."/>
            <person name="Edsinger-Gonzales E."/>
            <person name="Havlak P."/>
            <person name="Hellsten U."/>
            <person name="Kuo D.H."/>
            <person name="Larsson T."/>
            <person name="Lv J."/>
            <person name="Arendt D."/>
            <person name="Savage R."/>
            <person name="Osoegawa K."/>
            <person name="de Jong P."/>
            <person name="Grimwood J."/>
            <person name="Chapman J.A."/>
            <person name="Shapiro H."/>
            <person name="Aerts A."/>
            <person name="Otillar R.P."/>
            <person name="Terry A.Y."/>
            <person name="Boore J.L."/>
            <person name="Grigoriev I.V."/>
            <person name="Lindberg D.R."/>
            <person name="Seaver E.C."/>
            <person name="Weisblat D.A."/>
            <person name="Putnam N.H."/>
            <person name="Rokhsar D.S."/>
        </authorList>
    </citation>
    <scope>NUCLEOTIDE SEQUENCE</scope>
    <source>
        <strain evidence="3 5">I ESC-2004</strain>
    </source>
</reference>
<dbReference type="CDD" id="cd08253">
    <property type="entry name" value="zeta_crystallin"/>
    <property type="match status" value="1"/>
</dbReference>
<dbReference type="EnsemblMetazoa" id="CapteT151197">
    <property type="protein sequence ID" value="CapteP151197"/>
    <property type="gene ID" value="CapteG151197"/>
</dbReference>
<evidence type="ECO:0000313" key="3">
    <source>
        <dbReference type="EMBL" id="ELT92331.1"/>
    </source>
</evidence>
<dbReference type="SUPFAM" id="SSF51735">
    <property type="entry name" value="NAD(P)-binding Rossmann-fold domains"/>
    <property type="match status" value="1"/>
</dbReference>
<dbReference type="InterPro" id="IPR013154">
    <property type="entry name" value="ADH-like_N"/>
</dbReference>
<evidence type="ECO:0000256" key="1">
    <source>
        <dbReference type="ARBA" id="ARBA00022857"/>
    </source>
</evidence>
<accession>R7TLC1</accession>
<dbReference type="Pfam" id="PF00107">
    <property type="entry name" value="ADH_zinc_N"/>
    <property type="match status" value="1"/>
</dbReference>
<dbReference type="InterPro" id="IPR051603">
    <property type="entry name" value="Zinc-ADH_QOR/CCCR"/>
</dbReference>
<dbReference type="InterPro" id="IPR013149">
    <property type="entry name" value="ADH-like_C"/>
</dbReference>
<feature type="domain" description="Enoyl reductase (ER)" evidence="2">
    <location>
        <begin position="10"/>
        <end position="319"/>
    </location>
</feature>
<dbReference type="HOGENOM" id="CLU_026673_3_1_1"/>
<dbReference type="PANTHER" id="PTHR44154">
    <property type="entry name" value="QUINONE OXIDOREDUCTASE"/>
    <property type="match status" value="1"/>
</dbReference>
<dbReference type="InterPro" id="IPR011032">
    <property type="entry name" value="GroES-like_sf"/>
</dbReference>
<reference evidence="4" key="3">
    <citation type="submission" date="2015-06" db="UniProtKB">
        <authorList>
            <consortium name="EnsemblMetazoa"/>
        </authorList>
    </citation>
    <scope>IDENTIFICATION</scope>
</reference>
<name>R7TLC1_CAPTE</name>
<dbReference type="OMA" id="KGMTAHY"/>
<dbReference type="SUPFAM" id="SSF50129">
    <property type="entry name" value="GroES-like"/>
    <property type="match status" value="1"/>
</dbReference>
<dbReference type="Gene3D" id="3.90.180.10">
    <property type="entry name" value="Medium-chain alcohol dehydrogenases, catalytic domain"/>
    <property type="match status" value="1"/>
</dbReference>
<dbReference type="Gene3D" id="3.40.50.720">
    <property type="entry name" value="NAD(P)-binding Rossmann-like Domain"/>
    <property type="match status" value="1"/>
</dbReference>
<dbReference type="InterPro" id="IPR020843">
    <property type="entry name" value="ER"/>
</dbReference>
<dbReference type="GO" id="GO:0070402">
    <property type="term" value="F:NADPH binding"/>
    <property type="evidence" value="ECO:0007669"/>
    <property type="project" value="TreeGrafter"/>
</dbReference>
<dbReference type="SMART" id="SM00829">
    <property type="entry name" value="PKS_ER"/>
    <property type="match status" value="1"/>
</dbReference>
<evidence type="ECO:0000259" key="2">
    <source>
        <dbReference type="SMART" id="SM00829"/>
    </source>
</evidence>
<dbReference type="GO" id="GO:0003960">
    <property type="term" value="F:quinone reductase (NADPH) activity"/>
    <property type="evidence" value="ECO:0007669"/>
    <property type="project" value="TreeGrafter"/>
</dbReference>
<dbReference type="FunFam" id="3.40.50.720:FF:000244">
    <property type="entry name" value="quinone oxidoreductase"/>
    <property type="match status" value="1"/>
</dbReference>
<keyword evidence="1" id="KW-0521">NADP</keyword>
<proteinExistence type="predicted"/>
<dbReference type="OrthoDB" id="3941538at2759"/>